<evidence type="ECO:0000256" key="3">
    <source>
        <dbReference type="ARBA" id="ARBA00022475"/>
    </source>
</evidence>
<reference evidence="12" key="1">
    <citation type="submission" date="2021-02" db="EMBL/GenBank/DDBJ databases">
        <authorList>
            <person name="Nowell W R."/>
        </authorList>
    </citation>
    <scope>NUCLEOTIDE SEQUENCE</scope>
</reference>
<keyword evidence="7" id="KW-1015">Disulfide bond</keyword>
<dbReference type="PROSITE" id="PS51257">
    <property type="entry name" value="PROKAR_LIPOPROTEIN"/>
    <property type="match status" value="1"/>
</dbReference>
<keyword evidence="3" id="KW-1003">Cell membrane</keyword>
<dbReference type="GO" id="GO:0005737">
    <property type="term" value="C:cytoplasm"/>
    <property type="evidence" value="ECO:0007669"/>
    <property type="project" value="TreeGrafter"/>
</dbReference>
<dbReference type="Proteomes" id="UP000677228">
    <property type="component" value="Unassembled WGS sequence"/>
</dbReference>
<dbReference type="Proteomes" id="UP000682733">
    <property type="component" value="Unassembled WGS sequence"/>
</dbReference>
<keyword evidence="6 10" id="KW-0472">Membrane</keyword>
<keyword evidence="5 10" id="KW-1133">Transmembrane helix</keyword>
<dbReference type="PANTHER" id="PTHR11923">
    <property type="entry name" value="SCAVENGER RECEPTOR CLASS B TYPE-1 SR-B1"/>
    <property type="match status" value="1"/>
</dbReference>
<name>A0A8S2TKR1_9BILA</name>
<evidence type="ECO:0000256" key="8">
    <source>
        <dbReference type="ARBA" id="ARBA00023170"/>
    </source>
</evidence>
<comment type="caution">
    <text evidence="12">The sequence shown here is derived from an EMBL/GenBank/DDBJ whole genome shotgun (WGS) entry which is preliminary data.</text>
</comment>
<proteinExistence type="inferred from homology"/>
<comment type="subcellular location">
    <subcellularLocation>
        <location evidence="1">Cell membrane</location>
        <topology evidence="1">Multi-pass membrane protein</topology>
    </subcellularLocation>
</comment>
<evidence type="ECO:0000313" key="11">
    <source>
        <dbReference type="EMBL" id="CAF1506280.1"/>
    </source>
</evidence>
<dbReference type="EMBL" id="CAJOBA010056733">
    <property type="protein sequence ID" value="CAF4294501.1"/>
    <property type="molecule type" value="Genomic_DNA"/>
</dbReference>
<dbReference type="InterPro" id="IPR002159">
    <property type="entry name" value="CD36_fam"/>
</dbReference>
<dbReference type="PRINTS" id="PR01609">
    <property type="entry name" value="CD36FAMILY"/>
</dbReference>
<dbReference type="PANTHER" id="PTHR11923:SF51">
    <property type="entry name" value="LYSOSOME MEMBRANE PROTEIN 2"/>
    <property type="match status" value="1"/>
</dbReference>
<protein>
    <submittedName>
        <fullName evidence="12">Uncharacterized protein</fullName>
    </submittedName>
</protein>
<feature type="transmembrane region" description="Helical" evidence="10">
    <location>
        <begin position="442"/>
        <end position="469"/>
    </location>
</feature>
<dbReference type="PRINTS" id="PR01610">
    <property type="entry name" value="CD36ANTIGEN"/>
</dbReference>
<evidence type="ECO:0000256" key="5">
    <source>
        <dbReference type="ARBA" id="ARBA00022989"/>
    </source>
</evidence>
<feature type="transmembrane region" description="Helical" evidence="10">
    <location>
        <begin position="7"/>
        <end position="29"/>
    </location>
</feature>
<sequence>MVSKKSCLIVILIIFSIIACIFGIIAIVYGTTFLQKQINKQLPITNTSDQISSWITPPVPIYLQFWLWECVNVPDVISRGESPLLVQHGPFTYLEKRTKQNHVQWNTNKTVTFLESKTYIFLRNMSSDDDSLNVTMINAPIATLLFLAHRYNKYFQIILDIVAAVFKESLFVQHTVNEWIWGYEDSLLKYVKSLPLVGDLIPDDHFGYFYQQNGTDDGLYTIYTGEGNINNLNIINKWNGISELQYWGTKYCNQINGTDGTWFPPLSSSDHSRRLYMYSTDICRSVYATYESKSTVRGISTDVYSIPAEVFQNGTLNPDNAGYGNLDSGILNVSQCKENAPIIMSLPHFLYAADQYQERIDGLEPNADAHRTVLNVEPHTGLILQANKRLQINIFLQHNPYFQDLSHLDDIIIPTIWINESTTIDEQTAKDLKSKLLRYYPIVHYTGLGLTILGCIGLFLLIIIIFRLYHPKFKNEKQLIQVNINETQQTETTPLLFNT</sequence>
<comment type="similarity">
    <text evidence="2">Belongs to the CD36 family.</text>
</comment>
<keyword evidence="9" id="KW-0325">Glycoprotein</keyword>
<dbReference type="EMBL" id="CAJNOK010034682">
    <property type="protein sequence ID" value="CAF1506280.1"/>
    <property type="molecule type" value="Genomic_DNA"/>
</dbReference>
<evidence type="ECO:0000256" key="6">
    <source>
        <dbReference type="ARBA" id="ARBA00023136"/>
    </source>
</evidence>
<dbReference type="InterPro" id="IPR005428">
    <property type="entry name" value="CD36/SCARB1/SNMP1"/>
</dbReference>
<keyword evidence="4 10" id="KW-0812">Transmembrane</keyword>
<evidence type="ECO:0000313" key="12">
    <source>
        <dbReference type="EMBL" id="CAF4294501.1"/>
    </source>
</evidence>
<dbReference type="GO" id="GO:0005886">
    <property type="term" value="C:plasma membrane"/>
    <property type="evidence" value="ECO:0007669"/>
    <property type="project" value="UniProtKB-SubCell"/>
</dbReference>
<organism evidence="12 13">
    <name type="scientific">Didymodactylos carnosus</name>
    <dbReference type="NCBI Taxonomy" id="1234261"/>
    <lineage>
        <taxon>Eukaryota</taxon>
        <taxon>Metazoa</taxon>
        <taxon>Spiralia</taxon>
        <taxon>Gnathifera</taxon>
        <taxon>Rotifera</taxon>
        <taxon>Eurotatoria</taxon>
        <taxon>Bdelloidea</taxon>
        <taxon>Philodinida</taxon>
        <taxon>Philodinidae</taxon>
        <taxon>Didymodactylos</taxon>
    </lineage>
</organism>
<evidence type="ECO:0000256" key="4">
    <source>
        <dbReference type="ARBA" id="ARBA00022692"/>
    </source>
</evidence>
<dbReference type="AlphaFoldDB" id="A0A8S2TKR1"/>
<gene>
    <name evidence="11" type="ORF">OVA965_LOCUS37167</name>
    <name evidence="12" type="ORF">TMI583_LOCUS38228</name>
</gene>
<evidence type="ECO:0000256" key="7">
    <source>
        <dbReference type="ARBA" id="ARBA00023157"/>
    </source>
</evidence>
<evidence type="ECO:0000256" key="2">
    <source>
        <dbReference type="ARBA" id="ARBA00010532"/>
    </source>
</evidence>
<evidence type="ECO:0000256" key="10">
    <source>
        <dbReference type="SAM" id="Phobius"/>
    </source>
</evidence>
<evidence type="ECO:0000256" key="1">
    <source>
        <dbReference type="ARBA" id="ARBA00004651"/>
    </source>
</evidence>
<accession>A0A8S2TKR1</accession>
<evidence type="ECO:0000256" key="9">
    <source>
        <dbReference type="ARBA" id="ARBA00023180"/>
    </source>
</evidence>
<dbReference type="GO" id="GO:0005044">
    <property type="term" value="F:scavenger receptor activity"/>
    <property type="evidence" value="ECO:0007669"/>
    <property type="project" value="TreeGrafter"/>
</dbReference>
<keyword evidence="8" id="KW-0675">Receptor</keyword>
<evidence type="ECO:0000313" key="13">
    <source>
        <dbReference type="Proteomes" id="UP000682733"/>
    </source>
</evidence>
<dbReference type="Pfam" id="PF01130">
    <property type="entry name" value="CD36"/>
    <property type="match status" value="1"/>
</dbReference>